<keyword evidence="4 6" id="KW-1133">Transmembrane helix</keyword>
<feature type="transmembrane region" description="Helical" evidence="6">
    <location>
        <begin position="305"/>
        <end position="332"/>
    </location>
</feature>
<gene>
    <name evidence="9" type="ORF">CHU95_09080</name>
</gene>
<evidence type="ECO:0000259" key="8">
    <source>
        <dbReference type="Pfam" id="PF12704"/>
    </source>
</evidence>
<dbReference type="Pfam" id="PF12704">
    <property type="entry name" value="MacB_PCD"/>
    <property type="match status" value="1"/>
</dbReference>
<dbReference type="AlphaFoldDB" id="A0A255Z3W0"/>
<keyword evidence="10" id="KW-1185">Reference proteome</keyword>
<evidence type="ECO:0000256" key="2">
    <source>
        <dbReference type="ARBA" id="ARBA00022475"/>
    </source>
</evidence>
<reference evidence="9 10" key="1">
    <citation type="submission" date="2017-07" db="EMBL/GenBank/DDBJ databases">
        <title>Niveispirillum cyanobacteriorum sp. nov., isolated from cyanobacterial aggregates in a eutrophic lake.</title>
        <authorList>
            <person name="Cai H."/>
        </authorList>
    </citation>
    <scope>NUCLEOTIDE SEQUENCE [LARGE SCALE GENOMIC DNA]</scope>
    <source>
        <strain evidence="10">TH1-14</strain>
    </source>
</reference>
<accession>A0A255Z3W0</accession>
<dbReference type="EMBL" id="NOXU01000026">
    <property type="protein sequence ID" value="OYQ35350.1"/>
    <property type="molecule type" value="Genomic_DNA"/>
</dbReference>
<dbReference type="Proteomes" id="UP000216998">
    <property type="component" value="Unassembled WGS sequence"/>
</dbReference>
<dbReference type="InterPro" id="IPR025857">
    <property type="entry name" value="MacB_PCD"/>
</dbReference>
<feature type="transmembrane region" description="Helical" evidence="6">
    <location>
        <begin position="20"/>
        <end position="38"/>
    </location>
</feature>
<keyword evidence="2" id="KW-1003">Cell membrane</keyword>
<protein>
    <submittedName>
        <fullName evidence="9">ABC transporter permease</fullName>
    </submittedName>
</protein>
<dbReference type="RefSeq" id="WP_094455864.1">
    <property type="nucleotide sequence ID" value="NZ_NOXU01000026.1"/>
</dbReference>
<dbReference type="PANTHER" id="PTHR43738">
    <property type="entry name" value="ABC TRANSPORTER, MEMBRANE PROTEIN"/>
    <property type="match status" value="1"/>
</dbReference>
<dbReference type="InterPro" id="IPR003838">
    <property type="entry name" value="ABC3_permease_C"/>
</dbReference>
<evidence type="ECO:0000256" key="3">
    <source>
        <dbReference type="ARBA" id="ARBA00022692"/>
    </source>
</evidence>
<dbReference type="OrthoDB" id="9775474at2"/>
<feature type="domain" description="ABC3 transporter permease C-terminal" evidence="7">
    <location>
        <begin position="266"/>
        <end position="378"/>
    </location>
</feature>
<feature type="transmembrane region" description="Helical" evidence="6">
    <location>
        <begin position="258"/>
        <end position="285"/>
    </location>
</feature>
<evidence type="ECO:0000256" key="4">
    <source>
        <dbReference type="ARBA" id="ARBA00022989"/>
    </source>
</evidence>
<proteinExistence type="predicted"/>
<dbReference type="GO" id="GO:0005886">
    <property type="term" value="C:plasma membrane"/>
    <property type="evidence" value="ECO:0007669"/>
    <property type="project" value="UniProtKB-SubCell"/>
</dbReference>
<feature type="domain" description="MacB-like periplasmic core" evidence="8">
    <location>
        <begin position="21"/>
        <end position="230"/>
    </location>
</feature>
<evidence type="ECO:0000313" key="10">
    <source>
        <dbReference type="Proteomes" id="UP000216998"/>
    </source>
</evidence>
<dbReference type="InterPro" id="IPR051125">
    <property type="entry name" value="ABC-4/HrtB_transporter"/>
</dbReference>
<evidence type="ECO:0000256" key="6">
    <source>
        <dbReference type="SAM" id="Phobius"/>
    </source>
</evidence>
<keyword evidence="5 6" id="KW-0472">Membrane</keyword>
<evidence type="ECO:0000259" key="7">
    <source>
        <dbReference type="Pfam" id="PF02687"/>
    </source>
</evidence>
<evidence type="ECO:0000256" key="5">
    <source>
        <dbReference type="ARBA" id="ARBA00023136"/>
    </source>
</evidence>
<comment type="caution">
    <text evidence="9">The sequence shown here is derived from an EMBL/GenBank/DDBJ whole genome shotgun (WGS) entry which is preliminary data.</text>
</comment>
<evidence type="ECO:0000256" key="1">
    <source>
        <dbReference type="ARBA" id="ARBA00004651"/>
    </source>
</evidence>
<keyword evidence="3 6" id="KW-0812">Transmembrane</keyword>
<comment type="subcellular location">
    <subcellularLocation>
        <location evidence="1">Cell membrane</location>
        <topology evidence="1">Multi-pass membrane protein</topology>
    </subcellularLocation>
</comment>
<sequence length="385" mass="41885">MTDFSLILANLFSRKLRAALMLVAIFFAFLIFGVLAGVQNGFNNIGGSAGENRLVTINKINFTQPMPIAYIERIRSVEGVARASFANWFGGYFQEGKNQVVTFAVDPEFYLDIYATDYRLKPEDRAAFMADRTGLLVGAKLAERWGWKVGDRIPLSSNIYTNRNTGKQTWDFTIVGILEPAQENADTSVAFFHYAYFNESVSFGKDTVGWIVIETTDKALNTDVSKRIDAMFANSPAETATDTEKAFNQAFVGQLGNITLIVTLVVGAAFATILMIVGNTMAMAVRERTKEIGVMKTLGFPSARIFKMVLGESLLLALLGGLPALAAAALLLEMMRASVGFPGLALTLDFTALGIVIMVALGLLTGIVPAWNALRLNIVTALGRQ</sequence>
<feature type="transmembrane region" description="Helical" evidence="6">
    <location>
        <begin position="352"/>
        <end position="374"/>
    </location>
</feature>
<name>A0A255Z3W0_9PROT</name>
<organism evidence="9 10">
    <name type="scientific">Niveispirillum lacus</name>
    <dbReference type="NCBI Taxonomy" id="1981099"/>
    <lineage>
        <taxon>Bacteria</taxon>
        <taxon>Pseudomonadati</taxon>
        <taxon>Pseudomonadota</taxon>
        <taxon>Alphaproteobacteria</taxon>
        <taxon>Rhodospirillales</taxon>
        <taxon>Azospirillaceae</taxon>
        <taxon>Niveispirillum</taxon>
    </lineage>
</organism>
<dbReference type="PANTHER" id="PTHR43738:SF3">
    <property type="entry name" value="ABC TRANSPORTER PERMEASE"/>
    <property type="match status" value="1"/>
</dbReference>
<dbReference type="Pfam" id="PF02687">
    <property type="entry name" value="FtsX"/>
    <property type="match status" value="1"/>
</dbReference>
<evidence type="ECO:0000313" key="9">
    <source>
        <dbReference type="EMBL" id="OYQ35350.1"/>
    </source>
</evidence>